<feature type="transmembrane region" description="Helical" evidence="8">
    <location>
        <begin position="137"/>
        <end position="155"/>
    </location>
</feature>
<dbReference type="STRING" id="7370.T1PHA1"/>
<keyword evidence="4 8" id="KW-0812">Transmembrane</keyword>
<proteinExistence type="evidence at transcript level"/>
<accession>T1PHA1</accession>
<dbReference type="VEuPathDB" id="VectorBase:MDOMA2_013352"/>
<dbReference type="EnsemblMetazoa" id="MDOA001809-RA">
    <property type="protein sequence ID" value="MDOA001809-PA"/>
    <property type="gene ID" value="MDOA001809"/>
</dbReference>
<feature type="transmembrane region" description="Helical" evidence="8">
    <location>
        <begin position="9"/>
        <end position="26"/>
    </location>
</feature>
<evidence type="ECO:0000313" key="10">
    <source>
        <dbReference type="EnsemblMetazoa" id="MDOA001809-PA"/>
    </source>
</evidence>
<evidence type="ECO:0000256" key="7">
    <source>
        <dbReference type="ARBA" id="ARBA00023136"/>
    </source>
</evidence>
<evidence type="ECO:0000313" key="12">
    <source>
        <dbReference type="RefSeq" id="XP_005178719.1"/>
    </source>
</evidence>
<dbReference type="GeneID" id="101901567"/>
<dbReference type="eggNOG" id="KOG1580">
    <property type="taxonomic scope" value="Eukaryota"/>
</dbReference>
<organism evidence="9">
    <name type="scientific">Musca domestica</name>
    <name type="common">House fly</name>
    <dbReference type="NCBI Taxonomy" id="7370"/>
    <lineage>
        <taxon>Eukaryota</taxon>
        <taxon>Metazoa</taxon>
        <taxon>Ecdysozoa</taxon>
        <taxon>Arthropoda</taxon>
        <taxon>Hexapoda</taxon>
        <taxon>Insecta</taxon>
        <taxon>Pterygota</taxon>
        <taxon>Neoptera</taxon>
        <taxon>Endopterygota</taxon>
        <taxon>Diptera</taxon>
        <taxon>Brachycera</taxon>
        <taxon>Muscomorpha</taxon>
        <taxon>Muscoidea</taxon>
        <taxon>Muscidae</taxon>
        <taxon>Musca</taxon>
    </lineage>
</organism>
<comment type="subcellular location">
    <subcellularLocation>
        <location evidence="1">Endoplasmic reticulum membrane</location>
        <topology evidence="1">Multi-pass membrane protein</topology>
    </subcellularLocation>
</comment>
<keyword evidence="5" id="KW-0256">Endoplasmic reticulum</keyword>
<feature type="transmembrane region" description="Helical" evidence="8">
    <location>
        <begin position="85"/>
        <end position="107"/>
    </location>
</feature>
<dbReference type="GO" id="GO:0005460">
    <property type="term" value="F:UDP-glucose transmembrane transporter activity"/>
    <property type="evidence" value="ECO:0007669"/>
    <property type="project" value="TreeGrafter"/>
</dbReference>
<dbReference type="GO" id="GO:0000139">
    <property type="term" value="C:Golgi membrane"/>
    <property type="evidence" value="ECO:0007669"/>
    <property type="project" value="TreeGrafter"/>
</dbReference>
<reference evidence="9" key="1">
    <citation type="submission" date="2012-08" db="EMBL/GenBank/DDBJ databases">
        <title>Transcriptome of adult Musca domestica launches a platform for comparative house fly gene expression and characterization of differential gene expression among resistant and susceptible house flies.</title>
        <authorList>
            <person name="Liu N."/>
            <person name="Zhang L."/>
            <person name="Li M."/>
            <person name="Reid W."/>
        </authorList>
    </citation>
    <scope>NUCLEOTIDE SEQUENCE</scope>
    <source>
        <strain evidence="9">ALHF</strain>
        <tissue evidence="9">Whole body</tissue>
    </source>
</reference>
<keyword evidence="6 8" id="KW-1133">Transmembrane helix</keyword>
<evidence type="ECO:0000256" key="4">
    <source>
        <dbReference type="ARBA" id="ARBA00022692"/>
    </source>
</evidence>
<dbReference type="PANTHER" id="PTHR10778">
    <property type="entry name" value="SOLUTE CARRIER FAMILY 35 MEMBER B"/>
    <property type="match status" value="1"/>
</dbReference>
<dbReference type="VEuPathDB" id="VectorBase:MDOA001809"/>
<comment type="similarity">
    <text evidence="2">Belongs to the nucleotide-sugar transporter family. SLC35B subfamily.</text>
</comment>
<dbReference type="Proteomes" id="UP001652621">
    <property type="component" value="Unplaced"/>
</dbReference>
<evidence type="ECO:0000256" key="8">
    <source>
        <dbReference type="SAM" id="Phobius"/>
    </source>
</evidence>
<reference evidence="12" key="3">
    <citation type="submission" date="2025-04" db="UniProtKB">
        <authorList>
            <consortium name="RefSeq"/>
        </authorList>
    </citation>
    <scope>IDENTIFICATION</scope>
    <source>
        <strain evidence="12">Aabys</strain>
    </source>
</reference>
<dbReference type="InterPro" id="IPR037185">
    <property type="entry name" value="EmrE-like"/>
</dbReference>
<evidence type="ECO:0000313" key="11">
    <source>
        <dbReference type="Proteomes" id="UP001652621"/>
    </source>
</evidence>
<dbReference type="AlphaFoldDB" id="T1PHA1"/>
<dbReference type="SUPFAM" id="SSF103481">
    <property type="entry name" value="Multidrug resistance efflux transporter EmrE"/>
    <property type="match status" value="2"/>
</dbReference>
<dbReference type="EMBL" id="KA648151">
    <property type="protein sequence ID" value="AFP62780.1"/>
    <property type="molecule type" value="mRNA"/>
</dbReference>
<name>T1PHA1_MUSDO</name>
<feature type="transmembrane region" description="Helical" evidence="8">
    <location>
        <begin position="297"/>
        <end position="313"/>
    </location>
</feature>
<dbReference type="PANTHER" id="PTHR10778:SF10">
    <property type="entry name" value="SOLUTE CARRIER FAMILY 35 MEMBER B1"/>
    <property type="match status" value="1"/>
</dbReference>
<evidence type="ECO:0000256" key="3">
    <source>
        <dbReference type="ARBA" id="ARBA00022448"/>
    </source>
</evidence>
<keyword evidence="3" id="KW-0813">Transport</keyword>
<sequence length="337" mass="37361">MKIPEKSRFLIYALGIFFCYFLYGIVQEKITRGRYGQQANEDGTVGEKFTYALALVWVQCLCNFIFAKGMLTVKPQKEDTTPRSYYAVSALTYLLAMVSSNMALRWVPYPTQVVGKSAKPIPVMILGVLIGRKSYSWIRYACVLTIVVGVVLFMYKESKAPAVVATDKTGLGELLLILSLSMDGLTGAVQERMRSSSAPSGQQMMFAMNFWSTLMLGFAMIVTGEGKEFIHFASRHPELWGHMAMLAFCGGLGQLFIFLMVSGFGPLACSVVTTTRKFFTVLCSVVIFGNVLLPRQWFGAVLVFAGLFADMFYGKKPPAATKKPLAKDTEEKKKLIS</sequence>
<evidence type="ECO:0000256" key="5">
    <source>
        <dbReference type="ARBA" id="ARBA00022824"/>
    </source>
</evidence>
<protein>
    <submittedName>
        <fullName evidence="12">Solute carrier family 35 member B1 homolog</fullName>
    </submittedName>
    <submittedName>
        <fullName evidence="9">UAA transporter family protein</fullName>
    </submittedName>
</protein>
<evidence type="ECO:0000256" key="1">
    <source>
        <dbReference type="ARBA" id="ARBA00004477"/>
    </source>
</evidence>
<dbReference type="Pfam" id="PF08449">
    <property type="entry name" value="UAA"/>
    <property type="match status" value="1"/>
</dbReference>
<dbReference type="RefSeq" id="XP_005178719.1">
    <property type="nucleotide sequence ID" value="XM_005178662.3"/>
</dbReference>
<dbReference type="GO" id="GO:0005789">
    <property type="term" value="C:endoplasmic reticulum membrane"/>
    <property type="evidence" value="ECO:0007669"/>
    <property type="project" value="UniProtKB-SubCell"/>
</dbReference>
<evidence type="ECO:0000256" key="6">
    <source>
        <dbReference type="ARBA" id="ARBA00022989"/>
    </source>
</evidence>
<keyword evidence="11" id="KW-1185">Reference proteome</keyword>
<keyword evidence="7 8" id="KW-0472">Membrane</keyword>
<feature type="transmembrane region" description="Helical" evidence="8">
    <location>
        <begin position="205"/>
        <end position="223"/>
    </location>
</feature>
<dbReference type="GO" id="GO:0005459">
    <property type="term" value="F:UDP-galactose transmembrane transporter activity"/>
    <property type="evidence" value="ECO:0007669"/>
    <property type="project" value="TreeGrafter"/>
</dbReference>
<evidence type="ECO:0000313" key="9">
    <source>
        <dbReference type="EMBL" id="AFP62780.1"/>
    </source>
</evidence>
<feature type="transmembrane region" description="Helical" evidence="8">
    <location>
        <begin position="49"/>
        <end position="73"/>
    </location>
</feature>
<dbReference type="OrthoDB" id="78344at2759"/>
<dbReference type="InterPro" id="IPR013657">
    <property type="entry name" value="SCL35B1-4/HUT1"/>
</dbReference>
<reference evidence="10" key="2">
    <citation type="submission" date="2021-01" db="UniProtKB">
        <authorList>
            <consortium name="EnsemblMetazoa"/>
        </authorList>
    </citation>
    <scope>IDENTIFICATION</scope>
    <source>
        <strain evidence="10">Aabys</strain>
    </source>
</reference>
<feature type="transmembrane region" description="Helical" evidence="8">
    <location>
        <begin position="243"/>
        <end position="262"/>
    </location>
</feature>
<gene>
    <name evidence="12" type="primary">LOC101901567</name>
    <name evidence="10" type="synonym">101901567</name>
</gene>
<dbReference type="KEGG" id="mde:101901567"/>
<evidence type="ECO:0000256" key="2">
    <source>
        <dbReference type="ARBA" id="ARBA00010694"/>
    </source>
</evidence>